<dbReference type="AlphaFoldDB" id="A0A841ADE4"/>
<dbReference type="Proteomes" id="UP000588158">
    <property type="component" value="Unassembled WGS sequence"/>
</dbReference>
<sequence>MFRLFFLLIPAIIGLSALWMAITAVRDLRRSSRLTSQGQQTQGLVISSHIHYSGSRENRTSRLVETIEFVTDRGQTIRANPTVADHKSVDRQGMTVPVFYDRDRPEQFIAPHNGRSLSPGGAIVKIVVAVVMLVFITFFIVGSQTMMAGFPQFG</sequence>
<keyword evidence="1" id="KW-1133">Transmembrane helix</keyword>
<feature type="transmembrane region" description="Helical" evidence="1">
    <location>
        <begin position="122"/>
        <end position="141"/>
    </location>
</feature>
<feature type="domain" description="DUF3592" evidence="2">
    <location>
        <begin position="41"/>
        <end position="109"/>
    </location>
</feature>
<accession>A0A841ADE4</accession>
<protein>
    <recommendedName>
        <fullName evidence="2">DUF3592 domain-containing protein</fullName>
    </recommendedName>
</protein>
<dbReference type="EMBL" id="JACHLZ010000001">
    <property type="protein sequence ID" value="MBB5832866.1"/>
    <property type="molecule type" value="Genomic_DNA"/>
</dbReference>
<gene>
    <name evidence="3" type="ORF">HNR70_002679</name>
</gene>
<keyword evidence="1" id="KW-0472">Membrane</keyword>
<keyword evidence="1" id="KW-0812">Transmembrane</keyword>
<evidence type="ECO:0000313" key="3">
    <source>
        <dbReference type="EMBL" id="MBB5832866.1"/>
    </source>
</evidence>
<evidence type="ECO:0000313" key="4">
    <source>
        <dbReference type="Proteomes" id="UP000588158"/>
    </source>
</evidence>
<evidence type="ECO:0000256" key="1">
    <source>
        <dbReference type="SAM" id="Phobius"/>
    </source>
</evidence>
<name>A0A841ADE4_9MICO</name>
<evidence type="ECO:0000259" key="2">
    <source>
        <dbReference type="Pfam" id="PF12158"/>
    </source>
</evidence>
<organism evidence="3 4">
    <name type="scientific">Brachybacterium aquaticum</name>
    <dbReference type="NCBI Taxonomy" id="1432564"/>
    <lineage>
        <taxon>Bacteria</taxon>
        <taxon>Bacillati</taxon>
        <taxon>Actinomycetota</taxon>
        <taxon>Actinomycetes</taxon>
        <taxon>Micrococcales</taxon>
        <taxon>Dermabacteraceae</taxon>
        <taxon>Brachybacterium</taxon>
    </lineage>
</organism>
<keyword evidence="4" id="KW-1185">Reference proteome</keyword>
<reference evidence="3 4" key="1">
    <citation type="submission" date="2020-08" db="EMBL/GenBank/DDBJ databases">
        <title>Sequencing the genomes of 1000 actinobacteria strains.</title>
        <authorList>
            <person name="Klenk H.-P."/>
        </authorList>
    </citation>
    <scope>NUCLEOTIDE SEQUENCE [LARGE SCALE GENOMIC DNA]</scope>
    <source>
        <strain evidence="3 4">DSM 28796</strain>
    </source>
</reference>
<feature type="transmembrane region" description="Helical" evidence="1">
    <location>
        <begin position="6"/>
        <end position="25"/>
    </location>
</feature>
<proteinExistence type="predicted"/>
<dbReference type="RefSeq" id="WP_246375229.1">
    <property type="nucleotide sequence ID" value="NZ_JACHLZ010000001.1"/>
</dbReference>
<dbReference type="InterPro" id="IPR021994">
    <property type="entry name" value="DUF3592"/>
</dbReference>
<dbReference type="Pfam" id="PF12158">
    <property type="entry name" value="DUF3592"/>
    <property type="match status" value="1"/>
</dbReference>
<comment type="caution">
    <text evidence="3">The sequence shown here is derived from an EMBL/GenBank/DDBJ whole genome shotgun (WGS) entry which is preliminary data.</text>
</comment>